<evidence type="ECO:0000256" key="2">
    <source>
        <dbReference type="ARBA" id="ARBA00005895"/>
    </source>
</evidence>
<keyword evidence="9 19" id="KW-1133">Transmembrane helix</keyword>
<evidence type="ECO:0000313" key="20">
    <source>
        <dbReference type="Ensembl" id="ENSEASP00005003425.1"/>
    </source>
</evidence>
<evidence type="ECO:0000256" key="14">
    <source>
        <dbReference type="ARBA" id="ARBA00023310"/>
    </source>
</evidence>
<dbReference type="PANTHER" id="PTHR13080:SF16">
    <property type="entry name" value="ATP SYNTHASE SUBUNIT F, MITOCHONDRIAL"/>
    <property type="match status" value="1"/>
</dbReference>
<dbReference type="GO" id="GO:0045259">
    <property type="term" value="C:proton-transporting ATP synthase complex"/>
    <property type="evidence" value="ECO:0007669"/>
    <property type="project" value="UniProtKB-KW"/>
</dbReference>
<dbReference type="Ensembl" id="ENSEAST00005003757.1">
    <property type="protein sequence ID" value="ENSEASP00005003425.1"/>
    <property type="gene ID" value="ENSEASG00005002653.1"/>
</dbReference>
<keyword evidence="5" id="KW-0597">Phosphoprotein</keyword>
<evidence type="ECO:0000256" key="18">
    <source>
        <dbReference type="ARBA" id="ARBA00070733"/>
    </source>
</evidence>
<reference evidence="20" key="1">
    <citation type="submission" date="2023-03" db="UniProtKB">
        <authorList>
            <consortium name="Ensembl"/>
        </authorList>
    </citation>
    <scope>IDENTIFICATION</scope>
</reference>
<evidence type="ECO:0000256" key="3">
    <source>
        <dbReference type="ARBA" id="ARBA00022448"/>
    </source>
</evidence>
<dbReference type="Pfam" id="PF10206">
    <property type="entry name" value="WRW"/>
    <property type="match status" value="1"/>
</dbReference>
<organism evidence="20">
    <name type="scientific">Equus asinus asinus</name>
    <dbReference type="NCBI Taxonomy" id="83772"/>
    <lineage>
        <taxon>Eukaryota</taxon>
        <taxon>Metazoa</taxon>
        <taxon>Chordata</taxon>
        <taxon>Craniata</taxon>
        <taxon>Vertebrata</taxon>
        <taxon>Euteleostomi</taxon>
        <taxon>Mammalia</taxon>
        <taxon>Eutheria</taxon>
        <taxon>Laurasiatheria</taxon>
        <taxon>Perissodactyla</taxon>
        <taxon>Equidae</taxon>
        <taxon>Equus</taxon>
    </lineage>
</organism>
<dbReference type="InterPro" id="IPR019344">
    <property type="entry name" value="F1F0-ATPsyn_F_prd"/>
</dbReference>
<keyword evidence="3" id="KW-0813">Transport</keyword>
<accession>A0A8C4KWY1</accession>
<evidence type="ECO:0000256" key="17">
    <source>
        <dbReference type="ARBA" id="ARBA00064647"/>
    </source>
</evidence>
<proteinExistence type="inferred from homology"/>
<evidence type="ECO:0000256" key="19">
    <source>
        <dbReference type="SAM" id="Phobius"/>
    </source>
</evidence>
<sequence>MDVKIGELPSWKVMWDFTPKGIVGAFQRGYCCYYDKYNKYVNVKKGGVAGVSMVLMCFSTTAFLWKNEFRRKYGPGFEYCLYNLLAK</sequence>
<evidence type="ECO:0000256" key="7">
    <source>
        <dbReference type="ARBA" id="ARBA00022781"/>
    </source>
</evidence>
<dbReference type="GO" id="GO:0005743">
    <property type="term" value="C:mitochondrial inner membrane"/>
    <property type="evidence" value="ECO:0007669"/>
    <property type="project" value="UniProtKB-SubCell"/>
</dbReference>
<keyword evidence="6 19" id="KW-0812">Transmembrane</keyword>
<protein>
    <recommendedName>
        <fullName evidence="18">ATP synthase F(0) complex subunit f, mitochondrial</fullName>
    </recommendedName>
    <alternativeName>
        <fullName evidence="15">ATP synthase membrane subunit f</fullName>
    </alternativeName>
</protein>
<name>A0A8C4KWY1_EQUAS</name>
<keyword evidence="7" id="KW-0375">Hydrogen ion transport</keyword>
<dbReference type="GO" id="GO:0042776">
    <property type="term" value="P:proton motive force-driven mitochondrial ATP synthesis"/>
    <property type="evidence" value="ECO:0007669"/>
    <property type="project" value="TreeGrafter"/>
</dbReference>
<dbReference type="GO" id="GO:0046933">
    <property type="term" value="F:proton-transporting ATP synthase activity, rotational mechanism"/>
    <property type="evidence" value="ECO:0007669"/>
    <property type="project" value="TreeGrafter"/>
</dbReference>
<evidence type="ECO:0000256" key="10">
    <source>
        <dbReference type="ARBA" id="ARBA00022990"/>
    </source>
</evidence>
<evidence type="ECO:0000256" key="16">
    <source>
        <dbReference type="ARBA" id="ARBA00054012"/>
    </source>
</evidence>
<evidence type="ECO:0000256" key="1">
    <source>
        <dbReference type="ARBA" id="ARBA00004434"/>
    </source>
</evidence>
<evidence type="ECO:0000256" key="12">
    <source>
        <dbReference type="ARBA" id="ARBA00023128"/>
    </source>
</evidence>
<keyword evidence="12" id="KW-0496">Mitochondrion</keyword>
<keyword evidence="10" id="KW-0007">Acetylation</keyword>
<keyword evidence="13 19" id="KW-0472">Membrane</keyword>
<evidence type="ECO:0000256" key="13">
    <source>
        <dbReference type="ARBA" id="ARBA00023136"/>
    </source>
</evidence>
<keyword evidence="14" id="KW-0066">ATP synthesis</keyword>
<comment type="similarity">
    <text evidence="2">Belongs to the ATPase F chain family.</text>
</comment>
<comment type="subcellular location">
    <subcellularLocation>
        <location evidence="1">Mitochondrion inner membrane</location>
        <topology evidence="1">Single-pass membrane protein</topology>
    </subcellularLocation>
</comment>
<evidence type="ECO:0000256" key="4">
    <source>
        <dbReference type="ARBA" id="ARBA00022547"/>
    </source>
</evidence>
<keyword evidence="4" id="KW-0138">CF(0)</keyword>
<evidence type="ECO:0000256" key="11">
    <source>
        <dbReference type="ARBA" id="ARBA00023065"/>
    </source>
</evidence>
<evidence type="ECO:0000256" key="15">
    <source>
        <dbReference type="ARBA" id="ARBA00032201"/>
    </source>
</evidence>
<evidence type="ECO:0000256" key="6">
    <source>
        <dbReference type="ARBA" id="ARBA00022692"/>
    </source>
</evidence>
<keyword evidence="11" id="KW-0406">Ion transport</keyword>
<comment type="function">
    <text evidence="16">Subunit f, of the mitochondrial membrane ATP synthase complex (F(1)F(0) ATP synthase or Complex V) that produces ATP from ADP in the presence of a proton gradient across the membrane which is generated by electron transport complexes of the respiratory chain. ATP synthase complex consist of a soluble F(1) head domain - the catalytic core - and a membrane F(1) domain - the membrane proton channel. These two domains are linked by a central stalk rotating inside the F(1) region and a stationary peripheral stalk. During catalysis, ATP synthesis in the catalytic domain of F(1) is coupled via a rotary mechanism of the central stalk subunits to proton translocation. In vivo, can only synthesize ATP although its ATP hydrolase activity can be activated artificially in vitro. Part of the complex F(0) domain.</text>
</comment>
<evidence type="ECO:0000256" key="9">
    <source>
        <dbReference type="ARBA" id="ARBA00022989"/>
    </source>
</evidence>
<feature type="transmembrane region" description="Helical" evidence="19">
    <location>
        <begin position="46"/>
        <end position="65"/>
    </location>
</feature>
<comment type="subunit">
    <text evidence="17">Component of the ATP synthase complex composed at least of ATP5F1A/subunit alpha, ATP5F1B/subunit beta, ATP5MC1/subunit c (homooctomer), MT-ATP6/subunit a, MT-ATP8/subunit 8, ATP5ME/subunit e, ATP5MF/subunit f, ATP5MG/subunit g, ATP5MK/subunit k, ATP5MJ/subunit j, ATP5F1C/subunit gamma, ATP5F1D/subunit delta, ATP5F1E/subunit epsilon, ATP5PF/subunit F6, ATP5PB/subunit b, ATP5PD/subunit d, ATP5PO/subunit OSCP. ATP synthase complex consists of a soluble F(1) head domain (subunits alpha(3) and beta(3)) - the catalytic core - and a membrane F(0) domain - the membrane proton channel (subunits c, a, 8, e, f, g, k and j). These two domains are linked by a central stalk (subunits gamma, delta, and epsilon) rotating inside the F1 region and a stationary peripheral stalk (subunits F6, b, d, and OSCP).</text>
</comment>
<evidence type="ECO:0000256" key="8">
    <source>
        <dbReference type="ARBA" id="ARBA00022792"/>
    </source>
</evidence>
<dbReference type="PANTHER" id="PTHR13080">
    <property type="entry name" value="ATP SYNTHASE F CHAIN, MITOCHONDRIAL-RELATED"/>
    <property type="match status" value="1"/>
</dbReference>
<evidence type="ECO:0000256" key="5">
    <source>
        <dbReference type="ARBA" id="ARBA00022553"/>
    </source>
</evidence>
<keyword evidence="8" id="KW-0999">Mitochondrion inner membrane</keyword>
<dbReference type="AlphaFoldDB" id="A0A8C4KWY1"/>